<sequence>MDYFAAIIESIRTSDSVTVLREHAASYSGYVREATLKRAAELAHPELLPEVAARLNDWVPAVRKAARVAWSVLQPHASAGQLMAILPLLRQLHNGAREDNAGWLAIVERQLIQQVGGETIRVAAASPDLRIARAAVHLLLDYQLIPLVDLIGLMLRRRDDVVLAHHAVVLCAQLAPEQQELAYRAAARTHFAVVRTMAVRALLAMPIKARMEIAVAALDDLQSSIRSAAAIYLLAAGFDVRGHYRARLESEHPAQRTRVYLAALAAQRDAADLELIKSHVDSRHPAIRAAALSAWFKLAPHDKDDIALTAMHDAAPGVRKLAVQLVSRYGAYIPFSLIRSQLETSDSVGFFLLLSETNRWNWLEAIARVGLRVGAAEARKLRLEEGLLAWLRARQCYVYPDQAQQQFLLSQPVTALFIDMLQAYPDNLKALLQHLRLAG</sequence>
<reference evidence="2" key="1">
    <citation type="submission" date="2016-11" db="EMBL/GenBank/DDBJ databases">
        <authorList>
            <person name="Varghese N."/>
            <person name="Submissions S."/>
        </authorList>
    </citation>
    <scope>NUCLEOTIDE SEQUENCE [LARGE SCALE GENOMIC DNA]</scope>
    <source>
        <strain evidence="2">Sac-22</strain>
    </source>
</reference>
<dbReference type="Gene3D" id="1.25.10.10">
    <property type="entry name" value="Leucine-rich Repeat Variant"/>
    <property type="match status" value="1"/>
</dbReference>
<name>A0A1M7R0W4_9BURK</name>
<dbReference type="STRING" id="551987.SAMN05192549_109112"/>
<dbReference type="EMBL" id="FRCX01000009">
    <property type="protein sequence ID" value="SHN38374.1"/>
    <property type="molecule type" value="Genomic_DNA"/>
</dbReference>
<evidence type="ECO:0000313" key="2">
    <source>
        <dbReference type="Proteomes" id="UP000184339"/>
    </source>
</evidence>
<dbReference type="Proteomes" id="UP000184339">
    <property type="component" value="Unassembled WGS sequence"/>
</dbReference>
<dbReference type="InterPro" id="IPR011989">
    <property type="entry name" value="ARM-like"/>
</dbReference>
<dbReference type="InterPro" id="IPR016024">
    <property type="entry name" value="ARM-type_fold"/>
</dbReference>
<dbReference type="SUPFAM" id="SSF48371">
    <property type="entry name" value="ARM repeat"/>
    <property type="match status" value="1"/>
</dbReference>
<dbReference type="AlphaFoldDB" id="A0A1M7R0W4"/>
<accession>A0A1M7R0W4</accession>
<organism evidence="1 2">
    <name type="scientific">Duganella sacchari</name>
    <dbReference type="NCBI Taxonomy" id="551987"/>
    <lineage>
        <taxon>Bacteria</taxon>
        <taxon>Pseudomonadati</taxon>
        <taxon>Pseudomonadota</taxon>
        <taxon>Betaproteobacteria</taxon>
        <taxon>Burkholderiales</taxon>
        <taxon>Oxalobacteraceae</taxon>
        <taxon>Telluria group</taxon>
        <taxon>Duganella</taxon>
    </lineage>
</organism>
<evidence type="ECO:0000313" key="1">
    <source>
        <dbReference type="EMBL" id="SHN38374.1"/>
    </source>
</evidence>
<gene>
    <name evidence="1" type="ORF">SAMN05192549_109112</name>
</gene>
<proteinExistence type="predicted"/>
<keyword evidence="2" id="KW-1185">Reference proteome</keyword>
<evidence type="ECO:0008006" key="3">
    <source>
        <dbReference type="Google" id="ProtNLM"/>
    </source>
</evidence>
<dbReference type="RefSeq" id="WP_072787185.1">
    <property type="nucleotide sequence ID" value="NZ_FRCX01000009.1"/>
</dbReference>
<dbReference type="OrthoDB" id="6534366at2"/>
<protein>
    <recommendedName>
        <fullName evidence="3">HEAT repeat-containing protein</fullName>
    </recommendedName>
</protein>